<accession>A0ABN8GPN6</accession>
<keyword evidence="2" id="KW-1185">Reference proteome</keyword>
<comment type="caution">
    <text evidence="1">The sequence shown here is derived from an EMBL/GenBank/DDBJ whole genome shotgun (WGS) entry which is preliminary data.</text>
</comment>
<protein>
    <submittedName>
        <fullName evidence="1">Uncharacterized protein</fullName>
    </submittedName>
</protein>
<dbReference type="Proteomes" id="UP000838686">
    <property type="component" value="Unassembled WGS sequence"/>
</dbReference>
<dbReference type="InterPro" id="IPR045499">
    <property type="entry name" value="DUF6492"/>
</dbReference>
<dbReference type="EMBL" id="CAKMMF010000020">
    <property type="protein sequence ID" value="CAH1212649.1"/>
    <property type="molecule type" value="Genomic_DNA"/>
</dbReference>
<dbReference type="RefSeq" id="WP_236343951.1">
    <property type="nucleotide sequence ID" value="NZ_CAKMMF010000020.1"/>
</dbReference>
<name>A0ABN8GPN6_9BACL</name>
<reference evidence="1" key="1">
    <citation type="submission" date="2022-01" db="EMBL/GenBank/DDBJ databases">
        <authorList>
            <person name="Criscuolo A."/>
        </authorList>
    </citation>
    <scope>NUCLEOTIDE SEQUENCE</scope>
    <source>
        <strain evidence="1">CIP111893</strain>
    </source>
</reference>
<gene>
    <name evidence="1" type="ORF">PAECIP111893_03574</name>
</gene>
<dbReference type="Pfam" id="PF20102">
    <property type="entry name" value="DUF6492"/>
    <property type="match status" value="1"/>
</dbReference>
<evidence type="ECO:0000313" key="2">
    <source>
        <dbReference type="Proteomes" id="UP000838686"/>
    </source>
</evidence>
<sequence>MPLPTIDIMIPAIEKDLETLPYVIDSVRTMVKHPIGKILIISPDTKRMKQLCSRKGCTFVNERTVLPIAKSSIHYQSKTWNRSGWLYQQLLKLSGDKLSKQRYYLVIDADTVLIRPHAFTANKGRTIFYYRRWSQPEYFRTYKKLMGRKAASPVSFVTHYMLLERAKVRRLKQGIEARHGTRWYNAILRSMNKNRQFAFSEFETYGNDYHSRYPGKYNLRPALNKSLSMNAAGLTSEKRRRLALRYRSVSFHKRKGYSKR</sequence>
<proteinExistence type="predicted"/>
<evidence type="ECO:0000313" key="1">
    <source>
        <dbReference type="EMBL" id="CAH1212649.1"/>
    </source>
</evidence>
<organism evidence="1 2">
    <name type="scientific">Paenibacillus plantiphilus</name>
    <dbReference type="NCBI Taxonomy" id="2905650"/>
    <lineage>
        <taxon>Bacteria</taxon>
        <taxon>Bacillati</taxon>
        <taxon>Bacillota</taxon>
        <taxon>Bacilli</taxon>
        <taxon>Bacillales</taxon>
        <taxon>Paenibacillaceae</taxon>
        <taxon>Paenibacillus</taxon>
    </lineage>
</organism>